<dbReference type="SUPFAM" id="SSF47384">
    <property type="entry name" value="Homodimeric domain of signal transducing histidine kinase"/>
    <property type="match status" value="1"/>
</dbReference>
<organism evidence="10 11">
    <name type="scientific">Paramagnetospirillum marisnigri</name>
    <dbReference type="NCBI Taxonomy" id="1285242"/>
    <lineage>
        <taxon>Bacteria</taxon>
        <taxon>Pseudomonadati</taxon>
        <taxon>Pseudomonadota</taxon>
        <taxon>Alphaproteobacteria</taxon>
        <taxon>Rhodospirillales</taxon>
        <taxon>Magnetospirillaceae</taxon>
        <taxon>Paramagnetospirillum</taxon>
    </lineage>
</organism>
<evidence type="ECO:0000256" key="4">
    <source>
        <dbReference type="ARBA" id="ARBA00022679"/>
    </source>
</evidence>
<dbReference type="EC" id="2.7.13.3" evidence="2"/>
<comment type="caution">
    <text evidence="10">The sequence shown here is derived from an EMBL/GenBank/DDBJ whole genome shotgun (WGS) entry which is preliminary data.</text>
</comment>
<dbReference type="InterPro" id="IPR003594">
    <property type="entry name" value="HATPase_dom"/>
</dbReference>
<evidence type="ECO:0000256" key="3">
    <source>
        <dbReference type="ARBA" id="ARBA00022553"/>
    </source>
</evidence>
<sequence>MATRLLADIGCIGLRRHMTPEGEITYPWFSEALHRILGFQSDQMTVNAKGALNPIHWADRDDHLREILKSAASLHPCHESFRIIDAQGETRWLTGTSYPRQLPDGRVIWDGVWMDDTLLQRAQDQHEMLMDAAEDCIFILDGDGVITWANAAAANCFRQEADHLPGHPFGELVETPDLRPGSHELSARRPNGETFPFQMTVSEMRRDGKLNLIVIGRDITEATRIRQERRHLELLLLESQKLEALGRLAGGIAHELNNMLGPILMGAEMVARTAPLDQRNAERVQRIIDAAKNSRDIVRSILAYCRKEAKTLVPLDMVPLAQDFAAMAESVLPAAIKVVRHIRTDRAVIMGDSGQLRQVLLNLANNARDAMNGEGTLTLELSLPSDGELAALVADDGKTPINPLSDITPGYRYLLLRITDTGPGIPPQLAAKIFDPFFTTKPVGQGTGLGLSVVQGIIKGMAGSIAARSRPGEGATFDILLPLAE</sequence>
<gene>
    <name evidence="10" type="ORF">A6A04_06650</name>
</gene>
<dbReference type="STRING" id="1285242.A6A04_06650"/>
<evidence type="ECO:0000313" key="11">
    <source>
        <dbReference type="Proteomes" id="UP000078428"/>
    </source>
</evidence>
<evidence type="ECO:0000256" key="5">
    <source>
        <dbReference type="ARBA" id="ARBA00022741"/>
    </source>
</evidence>
<dbReference type="SUPFAM" id="SSF55785">
    <property type="entry name" value="PYP-like sensor domain (PAS domain)"/>
    <property type="match status" value="2"/>
</dbReference>
<protein>
    <recommendedName>
        <fullName evidence="2">histidine kinase</fullName>
        <ecNumber evidence="2">2.7.13.3</ecNumber>
    </recommendedName>
</protein>
<dbReference type="InterPro" id="IPR036097">
    <property type="entry name" value="HisK_dim/P_sf"/>
</dbReference>
<dbReference type="InterPro" id="IPR035965">
    <property type="entry name" value="PAS-like_dom_sf"/>
</dbReference>
<evidence type="ECO:0000256" key="1">
    <source>
        <dbReference type="ARBA" id="ARBA00000085"/>
    </source>
</evidence>
<evidence type="ECO:0000256" key="2">
    <source>
        <dbReference type="ARBA" id="ARBA00012438"/>
    </source>
</evidence>
<dbReference type="GO" id="GO:0000155">
    <property type="term" value="F:phosphorelay sensor kinase activity"/>
    <property type="evidence" value="ECO:0007669"/>
    <property type="project" value="InterPro"/>
</dbReference>
<dbReference type="AlphaFoldDB" id="A0A178MAJ1"/>
<dbReference type="SMART" id="SM00091">
    <property type="entry name" value="PAS"/>
    <property type="match status" value="1"/>
</dbReference>
<dbReference type="InterPro" id="IPR001610">
    <property type="entry name" value="PAC"/>
</dbReference>
<evidence type="ECO:0000259" key="9">
    <source>
        <dbReference type="PROSITE" id="PS50109"/>
    </source>
</evidence>
<keyword evidence="4" id="KW-0808">Transferase</keyword>
<dbReference type="InterPro" id="IPR000014">
    <property type="entry name" value="PAS"/>
</dbReference>
<dbReference type="PANTHER" id="PTHR43065">
    <property type="entry name" value="SENSOR HISTIDINE KINASE"/>
    <property type="match status" value="1"/>
</dbReference>
<keyword evidence="5" id="KW-0547">Nucleotide-binding</keyword>
<keyword evidence="6" id="KW-0418">Kinase</keyword>
<evidence type="ECO:0000256" key="8">
    <source>
        <dbReference type="ARBA" id="ARBA00023012"/>
    </source>
</evidence>
<dbReference type="Gene3D" id="3.30.565.10">
    <property type="entry name" value="Histidine kinase-like ATPase, C-terminal domain"/>
    <property type="match status" value="1"/>
</dbReference>
<proteinExistence type="predicted"/>
<feature type="domain" description="Histidine kinase" evidence="9">
    <location>
        <begin position="251"/>
        <end position="485"/>
    </location>
</feature>
<dbReference type="CDD" id="cd00130">
    <property type="entry name" value="PAS"/>
    <property type="match status" value="2"/>
</dbReference>
<keyword evidence="7" id="KW-0067">ATP-binding</keyword>
<dbReference type="SMART" id="SM00387">
    <property type="entry name" value="HATPase_c"/>
    <property type="match status" value="1"/>
</dbReference>
<evidence type="ECO:0000256" key="7">
    <source>
        <dbReference type="ARBA" id="ARBA00022840"/>
    </source>
</evidence>
<dbReference type="PROSITE" id="PS50109">
    <property type="entry name" value="HIS_KIN"/>
    <property type="match status" value="1"/>
</dbReference>
<dbReference type="Gene3D" id="3.30.450.20">
    <property type="entry name" value="PAS domain"/>
    <property type="match status" value="2"/>
</dbReference>
<comment type="catalytic activity">
    <reaction evidence="1">
        <text>ATP + protein L-histidine = ADP + protein N-phospho-L-histidine.</text>
        <dbReference type="EC" id="2.7.13.3"/>
    </reaction>
</comment>
<name>A0A178MAJ1_9PROT</name>
<dbReference type="InterPro" id="IPR013655">
    <property type="entry name" value="PAS_fold_3"/>
</dbReference>
<dbReference type="Pfam" id="PF13426">
    <property type="entry name" value="PAS_9"/>
    <property type="match status" value="1"/>
</dbReference>
<dbReference type="CDD" id="cd00082">
    <property type="entry name" value="HisKA"/>
    <property type="match status" value="1"/>
</dbReference>
<keyword evidence="11" id="KW-1185">Reference proteome</keyword>
<accession>A0A178MAJ1</accession>
<dbReference type="SMART" id="SM00086">
    <property type="entry name" value="PAC"/>
    <property type="match status" value="1"/>
</dbReference>
<dbReference type="Gene3D" id="1.10.287.130">
    <property type="match status" value="1"/>
</dbReference>
<dbReference type="Pfam" id="PF02518">
    <property type="entry name" value="HATPase_c"/>
    <property type="match status" value="1"/>
</dbReference>
<keyword evidence="8" id="KW-0902">Two-component regulatory system</keyword>
<evidence type="ECO:0000313" key="10">
    <source>
        <dbReference type="EMBL" id="OAN45573.1"/>
    </source>
</evidence>
<dbReference type="GO" id="GO:0005524">
    <property type="term" value="F:ATP binding"/>
    <property type="evidence" value="ECO:0007669"/>
    <property type="project" value="UniProtKB-KW"/>
</dbReference>
<dbReference type="EMBL" id="LWQT01000098">
    <property type="protein sequence ID" value="OAN45573.1"/>
    <property type="molecule type" value="Genomic_DNA"/>
</dbReference>
<dbReference type="InterPro" id="IPR005467">
    <property type="entry name" value="His_kinase_dom"/>
</dbReference>
<dbReference type="SUPFAM" id="SSF55874">
    <property type="entry name" value="ATPase domain of HSP90 chaperone/DNA topoisomerase II/histidine kinase"/>
    <property type="match status" value="1"/>
</dbReference>
<dbReference type="PANTHER" id="PTHR43065:SF46">
    <property type="entry name" value="C4-DICARBOXYLATE TRANSPORT SENSOR PROTEIN DCTB"/>
    <property type="match status" value="1"/>
</dbReference>
<keyword evidence="3" id="KW-0597">Phosphoprotein</keyword>
<dbReference type="InterPro" id="IPR036890">
    <property type="entry name" value="HATPase_C_sf"/>
</dbReference>
<dbReference type="InterPro" id="IPR004358">
    <property type="entry name" value="Sig_transdc_His_kin-like_C"/>
</dbReference>
<dbReference type="Proteomes" id="UP000078428">
    <property type="component" value="Unassembled WGS sequence"/>
</dbReference>
<evidence type="ECO:0000256" key="6">
    <source>
        <dbReference type="ARBA" id="ARBA00022777"/>
    </source>
</evidence>
<dbReference type="SMART" id="SM00388">
    <property type="entry name" value="HisKA"/>
    <property type="match status" value="1"/>
</dbReference>
<dbReference type="InterPro" id="IPR003661">
    <property type="entry name" value="HisK_dim/P_dom"/>
</dbReference>
<dbReference type="Pfam" id="PF08447">
    <property type="entry name" value="PAS_3"/>
    <property type="match status" value="1"/>
</dbReference>
<reference evidence="10 11" key="1">
    <citation type="submission" date="2016-04" db="EMBL/GenBank/DDBJ databases">
        <title>Draft genome sequence of freshwater magnetotactic bacteria Magnetospirillum marisnigri SP-1 and Magnetospirillum moscoviense BB-1.</title>
        <authorList>
            <person name="Koziaeva V."/>
            <person name="Dziuba M.V."/>
            <person name="Ivanov T.M."/>
            <person name="Kuznetsov B."/>
            <person name="Grouzdev D.S."/>
        </authorList>
    </citation>
    <scope>NUCLEOTIDE SEQUENCE [LARGE SCALE GENOMIC DNA]</scope>
    <source>
        <strain evidence="10 11">SP-1</strain>
    </source>
</reference>
<dbReference type="PRINTS" id="PR00344">
    <property type="entry name" value="BCTRLSENSOR"/>
</dbReference>
<dbReference type="Pfam" id="PF00512">
    <property type="entry name" value="HisKA"/>
    <property type="match status" value="1"/>
</dbReference>